<keyword evidence="3" id="KW-0255">Endonuclease</keyword>
<dbReference type="InterPro" id="IPR036691">
    <property type="entry name" value="Endo/exonu/phosph_ase_sf"/>
</dbReference>
<keyword evidence="3" id="KW-0540">Nuclease</keyword>
<feature type="transmembrane region" description="Helical" evidence="1">
    <location>
        <begin position="12"/>
        <end position="34"/>
    </location>
</feature>
<dbReference type="RefSeq" id="WP_237377908.1">
    <property type="nucleotide sequence ID" value="NZ_CP071793.1"/>
</dbReference>
<accession>A0A8A4TDS8</accession>
<keyword evidence="4" id="KW-1185">Reference proteome</keyword>
<dbReference type="EMBL" id="CP071793">
    <property type="protein sequence ID" value="QTD48249.1"/>
    <property type="molecule type" value="Genomic_DNA"/>
</dbReference>
<name>A0A8A4TDS8_SULCO</name>
<keyword evidence="1" id="KW-1133">Transmembrane helix</keyword>
<proteinExistence type="predicted"/>
<keyword evidence="1" id="KW-0812">Transmembrane</keyword>
<organism evidence="3 4">
    <name type="scientific">Sulfidibacter corallicola</name>
    <dbReference type="NCBI Taxonomy" id="2818388"/>
    <lineage>
        <taxon>Bacteria</taxon>
        <taxon>Pseudomonadati</taxon>
        <taxon>Acidobacteriota</taxon>
        <taxon>Holophagae</taxon>
        <taxon>Acanthopleuribacterales</taxon>
        <taxon>Acanthopleuribacteraceae</taxon>
        <taxon>Sulfidibacter</taxon>
    </lineage>
</organism>
<dbReference type="SUPFAM" id="SSF56219">
    <property type="entry name" value="DNase I-like"/>
    <property type="match status" value="1"/>
</dbReference>
<dbReference type="Proteomes" id="UP000663929">
    <property type="component" value="Chromosome"/>
</dbReference>
<evidence type="ECO:0000259" key="2">
    <source>
        <dbReference type="Pfam" id="PF03372"/>
    </source>
</evidence>
<feature type="domain" description="Endonuclease/exonuclease/phosphatase" evidence="2">
    <location>
        <begin position="110"/>
        <end position="312"/>
    </location>
</feature>
<dbReference type="KEGG" id="scor:J3U87_21915"/>
<dbReference type="GO" id="GO:0004519">
    <property type="term" value="F:endonuclease activity"/>
    <property type="evidence" value="ECO:0007669"/>
    <property type="project" value="UniProtKB-KW"/>
</dbReference>
<keyword evidence="1" id="KW-0472">Membrane</keyword>
<gene>
    <name evidence="3" type="ORF">J3U87_21915</name>
</gene>
<evidence type="ECO:0000256" key="1">
    <source>
        <dbReference type="SAM" id="Phobius"/>
    </source>
</evidence>
<evidence type="ECO:0000313" key="3">
    <source>
        <dbReference type="EMBL" id="QTD48249.1"/>
    </source>
</evidence>
<sequence length="327" mass="35843">MTEKPRFDLVSFLLARLEVPTALLCLAVVCSLLARYHLLFELTSHFQHVYFAASLVSLAAFGWTKRRIWFCISLVPFVLSGVATAPYWGLSSSGSKAEAGDVSPLRVLFANVHGSNRRHELLGELVARENPDVIVLAEVNGAWVKALDPLSEAYPHRLVHHREDNFGIALFSRIPLESIRIIYPADHDVPAVEARLASPAGPMTIFGVHPLPPIRNDYFHARNRQMAALGSLVAAEEGAALIAGDFNATVWSPFFRDFLKSAGMEDARRGRGVLGSWPAGLPIFRIPIDHILVGSEFRLLNLRLGPSIGSDHLPVLADVVAAPQVAR</sequence>
<reference evidence="3" key="1">
    <citation type="submission" date="2021-03" db="EMBL/GenBank/DDBJ databases">
        <title>Acanthopleuribacteraceae sp. M133.</title>
        <authorList>
            <person name="Wang G."/>
        </authorList>
    </citation>
    <scope>NUCLEOTIDE SEQUENCE</scope>
    <source>
        <strain evidence="3">M133</strain>
    </source>
</reference>
<feature type="transmembrane region" description="Helical" evidence="1">
    <location>
        <begin position="68"/>
        <end position="88"/>
    </location>
</feature>
<dbReference type="Pfam" id="PF03372">
    <property type="entry name" value="Exo_endo_phos"/>
    <property type="match status" value="1"/>
</dbReference>
<dbReference type="InterPro" id="IPR005135">
    <property type="entry name" value="Endo/exonuclease/phosphatase"/>
</dbReference>
<feature type="transmembrane region" description="Helical" evidence="1">
    <location>
        <begin position="46"/>
        <end position="63"/>
    </location>
</feature>
<protein>
    <submittedName>
        <fullName evidence="3">Endonuclease/exonuclease/phosphatase family protein</fullName>
    </submittedName>
</protein>
<dbReference type="AlphaFoldDB" id="A0A8A4TDS8"/>
<dbReference type="Gene3D" id="3.60.10.10">
    <property type="entry name" value="Endonuclease/exonuclease/phosphatase"/>
    <property type="match status" value="1"/>
</dbReference>
<evidence type="ECO:0000313" key="4">
    <source>
        <dbReference type="Proteomes" id="UP000663929"/>
    </source>
</evidence>
<keyword evidence="3" id="KW-0378">Hydrolase</keyword>